<evidence type="ECO:0000256" key="1">
    <source>
        <dbReference type="SAM" id="Phobius"/>
    </source>
</evidence>
<dbReference type="PANTHER" id="PTHR42925:SF2">
    <property type="entry name" value="NA+ DRIVEN MULTIDRUG EFFLUX PUMP"/>
    <property type="match status" value="1"/>
</dbReference>
<feature type="transmembrane region" description="Helical" evidence="1">
    <location>
        <begin position="12"/>
        <end position="29"/>
    </location>
</feature>
<organism evidence="2 3">
    <name type="scientific">Vibrio maritimus</name>
    <dbReference type="NCBI Taxonomy" id="990268"/>
    <lineage>
        <taxon>Bacteria</taxon>
        <taxon>Pseudomonadati</taxon>
        <taxon>Pseudomonadota</taxon>
        <taxon>Gammaproteobacteria</taxon>
        <taxon>Vibrionales</taxon>
        <taxon>Vibrionaceae</taxon>
        <taxon>Vibrio</taxon>
    </lineage>
</organism>
<dbReference type="InterPro" id="IPR002528">
    <property type="entry name" value="MATE_fam"/>
</dbReference>
<dbReference type="GO" id="GO:0042910">
    <property type="term" value="F:xenobiotic transmembrane transporter activity"/>
    <property type="evidence" value="ECO:0007669"/>
    <property type="project" value="InterPro"/>
</dbReference>
<comment type="caution">
    <text evidence="2">The sequence shown here is derived from an EMBL/GenBank/DDBJ whole genome shotgun (WGS) entry which is preliminary data.</text>
</comment>
<dbReference type="Pfam" id="PF01554">
    <property type="entry name" value="MatE"/>
    <property type="match status" value="1"/>
</dbReference>
<keyword evidence="1" id="KW-1133">Transmembrane helix</keyword>
<keyword evidence="3" id="KW-1185">Reference proteome</keyword>
<dbReference type="InterPro" id="IPR047135">
    <property type="entry name" value="YsiQ"/>
</dbReference>
<feature type="transmembrane region" description="Helical" evidence="1">
    <location>
        <begin position="172"/>
        <end position="193"/>
    </location>
</feature>
<keyword evidence="1" id="KW-0472">Membrane</keyword>
<reference evidence="2 3" key="1">
    <citation type="submission" date="2014-09" db="EMBL/GenBank/DDBJ databases">
        <title>Vibrio maritimus JCM 19240. (C210) whole genome shotgun sequence.</title>
        <authorList>
            <person name="Sawabe T."/>
            <person name="Meirelles P."/>
            <person name="Nakanishi M."/>
            <person name="Sayaka M."/>
            <person name="Hattori M."/>
            <person name="Ohkuma M."/>
        </authorList>
    </citation>
    <scope>NUCLEOTIDE SEQUENCE [LARGE SCALE GENOMIC DNA]</scope>
    <source>
        <strain evidence="2 3">JCM 19240</strain>
    </source>
</reference>
<dbReference type="GO" id="GO:0016020">
    <property type="term" value="C:membrane"/>
    <property type="evidence" value="ECO:0007669"/>
    <property type="project" value="InterPro"/>
</dbReference>
<keyword evidence="1" id="KW-0812">Transmembrane</keyword>
<evidence type="ECO:0000313" key="3">
    <source>
        <dbReference type="Proteomes" id="UP000029224"/>
    </source>
</evidence>
<dbReference type="Proteomes" id="UP000029224">
    <property type="component" value="Unassembled WGS sequence"/>
</dbReference>
<feature type="transmembrane region" description="Helical" evidence="1">
    <location>
        <begin position="54"/>
        <end position="76"/>
    </location>
</feature>
<proteinExistence type="predicted"/>
<feature type="transmembrane region" description="Helical" evidence="1">
    <location>
        <begin position="96"/>
        <end position="116"/>
    </location>
</feature>
<feature type="transmembrane region" description="Helical" evidence="1">
    <location>
        <begin position="136"/>
        <end position="160"/>
    </location>
</feature>
<reference evidence="2 3" key="2">
    <citation type="submission" date="2014-09" db="EMBL/GenBank/DDBJ databases">
        <authorList>
            <consortium name="NBRP consortium"/>
            <person name="Sawabe T."/>
            <person name="Meirelles P."/>
            <person name="Nakanishi M."/>
            <person name="Sayaka M."/>
            <person name="Hattori M."/>
            <person name="Ohkuma M."/>
        </authorList>
    </citation>
    <scope>NUCLEOTIDE SEQUENCE [LARGE SCALE GENOMIC DNA]</scope>
    <source>
        <strain evidence="2 3">JCM 19240</strain>
    </source>
</reference>
<sequence>MGLIGAGIGSVIARSIRLIVVLVIIYRYFPVLALRWQNVVEACERSMVSKFVTITYPIMVGTVIWCAGIFTFNIILGRMGQTELATMAVITPLESVGLALGLGLSNATGIIIGNSLGANQFKHSTQYARWALQSAFIVGALLGGILLVAQSALLSLYGALSDDVTELMIMSFPVMALSIMLRTINITLIVGVLRSGGDSKFCMNMDFVCQWMWAVPVTAMGAIVFELPFTTVLLLMTSEEIIKVLPAVWRVYSDKWVNNLTENTERSAA</sequence>
<dbReference type="PANTHER" id="PTHR42925">
    <property type="entry name" value="MULTIDRUG AND TOXIN EFFLUX PROTEIN MATE FAMILY"/>
    <property type="match status" value="1"/>
</dbReference>
<gene>
    <name evidence="2" type="ORF">JCM19240_5353</name>
</gene>
<accession>A0A090TKP9</accession>
<dbReference type="EMBL" id="BBMT01000001">
    <property type="protein sequence ID" value="GAL31922.1"/>
    <property type="molecule type" value="Genomic_DNA"/>
</dbReference>
<dbReference type="GO" id="GO:0015297">
    <property type="term" value="F:antiporter activity"/>
    <property type="evidence" value="ECO:0007669"/>
    <property type="project" value="InterPro"/>
</dbReference>
<feature type="transmembrane region" description="Helical" evidence="1">
    <location>
        <begin position="213"/>
        <end position="235"/>
    </location>
</feature>
<protein>
    <submittedName>
        <fullName evidence="2">Na+ driven multidrug efflux pump</fullName>
    </submittedName>
</protein>
<name>A0A090TKP9_9VIBR</name>
<dbReference type="AlphaFoldDB" id="A0A090TKP9"/>
<evidence type="ECO:0000313" key="2">
    <source>
        <dbReference type="EMBL" id="GAL31922.1"/>
    </source>
</evidence>